<dbReference type="PANTHER" id="PTHR10859:SF91">
    <property type="entry name" value="DOLICHYL-PHOSPHATE BETA-GLUCOSYLTRANSFERASE"/>
    <property type="match status" value="1"/>
</dbReference>
<evidence type="ECO:0000313" key="3">
    <source>
        <dbReference type="Proteomes" id="UP000722750"/>
    </source>
</evidence>
<dbReference type="SUPFAM" id="SSF53448">
    <property type="entry name" value="Nucleotide-diphospho-sugar transferases"/>
    <property type="match status" value="1"/>
</dbReference>
<gene>
    <name evidence="2" type="ORF">MAG551_01705</name>
</gene>
<dbReference type="EMBL" id="JAANXD010000072">
    <property type="protein sequence ID" value="MBS1258644.1"/>
    <property type="molecule type" value="Genomic_DNA"/>
</dbReference>
<accession>A0A942A4F1</accession>
<name>A0A942A4F1_9BACT</name>
<dbReference type="Pfam" id="PF00535">
    <property type="entry name" value="Glycos_transf_2"/>
    <property type="match status" value="1"/>
</dbReference>
<evidence type="ECO:0000259" key="1">
    <source>
        <dbReference type="Pfam" id="PF00535"/>
    </source>
</evidence>
<evidence type="ECO:0000313" key="2">
    <source>
        <dbReference type="EMBL" id="MBS1258644.1"/>
    </source>
</evidence>
<proteinExistence type="predicted"/>
<dbReference type="Gene3D" id="3.90.550.10">
    <property type="entry name" value="Spore Coat Polysaccharide Biosynthesis Protein SpsA, Chain A"/>
    <property type="match status" value="1"/>
</dbReference>
<protein>
    <recommendedName>
        <fullName evidence="1">Glycosyltransferase 2-like domain-containing protein</fullName>
    </recommendedName>
</protein>
<sequence>MQATGDYILFMDADNSTRIFELERMLPGFKDGFDIIIGSRRLKNIPGDIVISQPSYRHILGEIYIYISRLFFKISVRDYNCGFKMFKDNVAKKIFSMQLMDDWSFDLETLFLVEKYNYKIKELPVNWKHYEGSKVRPVLDGIKSFISIFRIKANDISGKYD</sequence>
<dbReference type="PANTHER" id="PTHR10859">
    <property type="entry name" value="GLYCOSYL TRANSFERASE"/>
    <property type="match status" value="1"/>
</dbReference>
<dbReference type="AlphaFoldDB" id="A0A942A4F1"/>
<feature type="domain" description="Glycosyltransferase 2-like" evidence="1">
    <location>
        <begin position="2"/>
        <end position="95"/>
    </location>
</feature>
<reference evidence="2" key="1">
    <citation type="journal article" date="2021" name="ISME J.">
        <title>Fine-scale metabolic discontinuity in a stratified prokaryote microbiome of a Red Sea deep halocline.</title>
        <authorList>
            <person name="Michoud G."/>
            <person name="Ngugi D.K."/>
            <person name="Barozzi A."/>
            <person name="Merlino G."/>
            <person name="Calleja M.L."/>
            <person name="Delgado-Huertas A."/>
            <person name="Moran X.A.G."/>
            <person name="Daffonchio D."/>
        </authorList>
    </citation>
    <scope>NUCLEOTIDE SEQUENCE</scope>
    <source>
        <strain evidence="2">SuakinDeep_MAG55_1</strain>
    </source>
</reference>
<dbReference type="InterPro" id="IPR001173">
    <property type="entry name" value="Glyco_trans_2-like"/>
</dbReference>
<comment type="caution">
    <text evidence="2">The sequence shown here is derived from an EMBL/GenBank/DDBJ whole genome shotgun (WGS) entry which is preliminary data.</text>
</comment>
<organism evidence="2 3">
    <name type="scientific">Candidatus Scalindua arabica</name>
    <dbReference type="NCBI Taxonomy" id="1127984"/>
    <lineage>
        <taxon>Bacteria</taxon>
        <taxon>Pseudomonadati</taxon>
        <taxon>Planctomycetota</taxon>
        <taxon>Candidatus Brocadiia</taxon>
        <taxon>Candidatus Brocadiales</taxon>
        <taxon>Candidatus Scalinduaceae</taxon>
        <taxon>Candidatus Scalindua</taxon>
    </lineage>
</organism>
<dbReference type="InterPro" id="IPR029044">
    <property type="entry name" value="Nucleotide-diphossugar_trans"/>
</dbReference>
<dbReference type="Proteomes" id="UP000722750">
    <property type="component" value="Unassembled WGS sequence"/>
</dbReference>
<dbReference type="GO" id="GO:0006487">
    <property type="term" value="P:protein N-linked glycosylation"/>
    <property type="evidence" value="ECO:0007669"/>
    <property type="project" value="TreeGrafter"/>
</dbReference>